<keyword evidence="2" id="KW-1185">Reference proteome</keyword>
<dbReference type="AlphaFoldDB" id="H0EAX4"/>
<sequence length="271" mass="30272">MPNAEQSPDARDDDAILAEALGQPWYHTIEVRPGVFTDGTVDHREMSRVLLPGDLRGQHCLDVGTFDGYWAFTMEERGAERVAAIDLERFDQAEWPPRNRPRLLADGGDAEPGERFKLAHRLRASRVERVLTPIYEIEPGRTGGTFDQIVLSDLLLHVRDPIGALEAVRTVLRPGGRLLVAEEVNVRLSIASPRRAAARLQTGWTDYGWWQANVAGLREWLHQAGFRIRARAFYTLDAKGAMAVPHVAYEAELDPTAPQLRRGGRMPGAAR</sequence>
<name>H0EAX4_9ACTN</name>
<evidence type="ECO:0008006" key="3">
    <source>
        <dbReference type="Google" id="ProtNLM"/>
    </source>
</evidence>
<dbReference type="Gene3D" id="3.40.50.150">
    <property type="entry name" value="Vaccinia Virus protein VP39"/>
    <property type="match status" value="1"/>
</dbReference>
<dbReference type="InterPro" id="IPR029063">
    <property type="entry name" value="SAM-dependent_MTases_sf"/>
</dbReference>
<dbReference type="PATRIC" id="fig|1097667.3.peg.3963"/>
<dbReference type="Pfam" id="PF13489">
    <property type="entry name" value="Methyltransf_23"/>
    <property type="match status" value="1"/>
</dbReference>
<dbReference type="EMBL" id="AGUD01000299">
    <property type="protein sequence ID" value="EHN09192.1"/>
    <property type="molecule type" value="Genomic_DNA"/>
</dbReference>
<gene>
    <name evidence="1" type="ORF">PAI11_39990</name>
</gene>
<dbReference type="Proteomes" id="UP000005143">
    <property type="component" value="Unassembled WGS sequence"/>
</dbReference>
<reference evidence="1 2" key="1">
    <citation type="journal article" date="2013" name="Biodegradation">
        <title>Quantitative proteomic analysis of ibuprofen-degrading Patulibacter sp. strain I11.</title>
        <authorList>
            <person name="Almeida B."/>
            <person name="Kjeldal H."/>
            <person name="Lolas I."/>
            <person name="Knudsen A.D."/>
            <person name="Carvalho G."/>
            <person name="Nielsen K.L."/>
            <person name="Barreto Crespo M.T."/>
            <person name="Stensballe A."/>
            <person name="Nielsen J.L."/>
        </authorList>
    </citation>
    <scope>NUCLEOTIDE SEQUENCE [LARGE SCALE GENOMIC DNA]</scope>
    <source>
        <strain evidence="1 2">I11</strain>
    </source>
</reference>
<dbReference type="CDD" id="cd02440">
    <property type="entry name" value="AdoMet_MTases"/>
    <property type="match status" value="1"/>
</dbReference>
<accession>H0EAX4</accession>
<protein>
    <recommendedName>
        <fullName evidence="3">Methyltransferase type 11</fullName>
    </recommendedName>
</protein>
<organism evidence="1 2">
    <name type="scientific">Patulibacter medicamentivorans</name>
    <dbReference type="NCBI Taxonomy" id="1097667"/>
    <lineage>
        <taxon>Bacteria</taxon>
        <taxon>Bacillati</taxon>
        <taxon>Actinomycetota</taxon>
        <taxon>Thermoleophilia</taxon>
        <taxon>Solirubrobacterales</taxon>
        <taxon>Patulibacteraceae</taxon>
        <taxon>Patulibacter</taxon>
    </lineage>
</organism>
<dbReference type="SUPFAM" id="SSF53335">
    <property type="entry name" value="S-adenosyl-L-methionine-dependent methyltransferases"/>
    <property type="match status" value="1"/>
</dbReference>
<proteinExistence type="predicted"/>
<evidence type="ECO:0000313" key="2">
    <source>
        <dbReference type="Proteomes" id="UP000005143"/>
    </source>
</evidence>
<evidence type="ECO:0000313" key="1">
    <source>
        <dbReference type="EMBL" id="EHN09192.1"/>
    </source>
</evidence>
<comment type="caution">
    <text evidence="1">The sequence shown here is derived from an EMBL/GenBank/DDBJ whole genome shotgun (WGS) entry which is preliminary data.</text>
</comment>
<dbReference type="OrthoDB" id="9810247at2"/>
<dbReference type="RefSeq" id="WP_007578539.1">
    <property type="nucleotide sequence ID" value="NZ_AGUD01000299.1"/>
</dbReference>